<dbReference type="SMART" id="SM00248">
    <property type="entry name" value="ANK"/>
    <property type="match status" value="4"/>
</dbReference>
<dbReference type="InterPro" id="IPR051165">
    <property type="entry name" value="Multifunctional_ANK_Repeat"/>
</dbReference>
<reference evidence="4" key="1">
    <citation type="submission" date="2022-07" db="EMBL/GenBank/DDBJ databases">
        <title>Arcobacter roscoffensis sp. nov., a marine bacterium isolated from coastal seawater collected from Roscoff, France.</title>
        <authorList>
            <person name="Pascual J."/>
            <person name="Lepeaux C."/>
            <person name="Methner A."/>
            <person name="Overmann J."/>
        </authorList>
    </citation>
    <scope>NUCLEOTIDE SEQUENCE</scope>
    <source>
        <strain evidence="4">ARW1-2F2</strain>
    </source>
</reference>
<evidence type="ECO:0000313" key="5">
    <source>
        <dbReference type="Proteomes" id="UP001060012"/>
    </source>
</evidence>
<name>A0ABY5E2P4_9BACT</name>
<evidence type="ECO:0000313" key="4">
    <source>
        <dbReference type="EMBL" id="UTJ05313.1"/>
    </source>
</evidence>
<keyword evidence="2 3" id="KW-0040">ANK repeat</keyword>
<feature type="repeat" description="ANK" evidence="3">
    <location>
        <begin position="170"/>
        <end position="202"/>
    </location>
</feature>
<evidence type="ECO:0000256" key="2">
    <source>
        <dbReference type="ARBA" id="ARBA00023043"/>
    </source>
</evidence>
<keyword evidence="5" id="KW-1185">Reference proteome</keyword>
<dbReference type="PROSITE" id="PS50088">
    <property type="entry name" value="ANK_REPEAT"/>
    <property type="match status" value="2"/>
</dbReference>
<dbReference type="InterPro" id="IPR002110">
    <property type="entry name" value="Ankyrin_rpt"/>
</dbReference>
<dbReference type="Pfam" id="PF13857">
    <property type="entry name" value="Ank_5"/>
    <property type="match status" value="1"/>
</dbReference>
<dbReference type="SUPFAM" id="SSF48403">
    <property type="entry name" value="Ankyrin repeat"/>
    <property type="match status" value="1"/>
</dbReference>
<organism evidence="4 5">
    <name type="scientific">Arcobacter roscoffensis</name>
    <dbReference type="NCBI Taxonomy" id="2961520"/>
    <lineage>
        <taxon>Bacteria</taxon>
        <taxon>Pseudomonadati</taxon>
        <taxon>Campylobacterota</taxon>
        <taxon>Epsilonproteobacteria</taxon>
        <taxon>Campylobacterales</taxon>
        <taxon>Arcobacteraceae</taxon>
        <taxon>Arcobacter</taxon>
    </lineage>
</organism>
<protein>
    <submittedName>
        <fullName evidence="4">Ankyrin repeat domain-containing protein</fullName>
    </submittedName>
</protein>
<dbReference type="Gene3D" id="1.25.40.20">
    <property type="entry name" value="Ankyrin repeat-containing domain"/>
    <property type="match status" value="2"/>
</dbReference>
<dbReference type="EMBL" id="CP100595">
    <property type="protein sequence ID" value="UTJ05313.1"/>
    <property type="molecule type" value="Genomic_DNA"/>
</dbReference>
<proteinExistence type="predicted"/>
<keyword evidence="1" id="KW-0677">Repeat</keyword>
<dbReference type="Proteomes" id="UP001060012">
    <property type="component" value="Chromosome"/>
</dbReference>
<sequence length="342" mass="39542">MFEVRVGECHELASKYFATKVVDTFKVEEFAISYIKRKLDKNLKSFAINCDNKEQLIEAWKSHGDFYFISGNEDYYFSIHYVEENAQKIVDEINKKKKELDDIILNENRLYLDRSEEFKKYESKKKSSVLSLVSSWPRHAFTKTIKQYTKALELLLQLYPNLEEQTDDKYKRTALHIACKEGLFIAIELLLKYGANPNSYDYKNSQPLEYLTNYAWRARCDGMIPIYQLVKSGADINNLSLGEDTQTALGWTIIYGGNQLSVVSLLLENGADVNLANNKGETPLILAASSDRVDICWLSYMYDVDLYAKNNEGKTALDIAKEKKREKVIAFLEEVIKEDKRK</sequence>
<gene>
    <name evidence="4" type="ORF">NJU99_08530</name>
</gene>
<evidence type="ECO:0000256" key="3">
    <source>
        <dbReference type="PROSITE-ProRule" id="PRU00023"/>
    </source>
</evidence>
<dbReference type="PANTHER" id="PTHR24123:SF33">
    <property type="entry name" value="PROTEIN HOS4"/>
    <property type="match status" value="1"/>
</dbReference>
<evidence type="ECO:0000256" key="1">
    <source>
        <dbReference type="ARBA" id="ARBA00022737"/>
    </source>
</evidence>
<dbReference type="RefSeq" id="WP_254575494.1">
    <property type="nucleotide sequence ID" value="NZ_CP100595.1"/>
</dbReference>
<dbReference type="Pfam" id="PF12796">
    <property type="entry name" value="Ank_2"/>
    <property type="match status" value="1"/>
</dbReference>
<dbReference type="InterPro" id="IPR036770">
    <property type="entry name" value="Ankyrin_rpt-contain_sf"/>
</dbReference>
<accession>A0ABY5E2P4</accession>
<dbReference type="PROSITE" id="PS50297">
    <property type="entry name" value="ANK_REP_REGION"/>
    <property type="match status" value="1"/>
</dbReference>
<feature type="repeat" description="ANK" evidence="3">
    <location>
        <begin position="244"/>
        <end position="278"/>
    </location>
</feature>
<dbReference type="PANTHER" id="PTHR24123">
    <property type="entry name" value="ANKYRIN REPEAT-CONTAINING"/>
    <property type="match status" value="1"/>
</dbReference>